<dbReference type="RefSeq" id="WP_093047164.1">
    <property type="nucleotide sequence ID" value="NZ_FOGT01000001.1"/>
</dbReference>
<dbReference type="Pfam" id="PF12838">
    <property type="entry name" value="Fer4_7"/>
    <property type="match status" value="1"/>
</dbReference>
<dbReference type="PROSITE" id="PS51379">
    <property type="entry name" value="4FE4S_FER_2"/>
    <property type="match status" value="2"/>
</dbReference>
<organism evidence="5 6">
    <name type="scientific">Salipaludibacillus aurantiacus</name>
    <dbReference type="NCBI Taxonomy" id="1601833"/>
    <lineage>
        <taxon>Bacteria</taxon>
        <taxon>Bacillati</taxon>
        <taxon>Bacillota</taxon>
        <taxon>Bacilli</taxon>
        <taxon>Bacillales</taxon>
        <taxon>Bacillaceae</taxon>
    </lineage>
</organism>
<keyword evidence="2" id="KW-0408">Iron</keyword>
<sequence>MKVTFREERCKGCSLCVTVCPQEIIKLSEKVNKRGYQPAEVVDQEACTSCSACAIICPDAVITIKRPERKKRKAS</sequence>
<evidence type="ECO:0000313" key="6">
    <source>
        <dbReference type="Proteomes" id="UP000198571"/>
    </source>
</evidence>
<dbReference type="PROSITE" id="PS00198">
    <property type="entry name" value="4FE4S_FER_1"/>
    <property type="match status" value="2"/>
</dbReference>
<keyword evidence="6" id="KW-1185">Reference proteome</keyword>
<evidence type="ECO:0000259" key="4">
    <source>
        <dbReference type="PROSITE" id="PS51379"/>
    </source>
</evidence>
<feature type="domain" description="4Fe-4S ferredoxin-type" evidence="4">
    <location>
        <begin position="38"/>
        <end position="67"/>
    </location>
</feature>
<evidence type="ECO:0000256" key="2">
    <source>
        <dbReference type="ARBA" id="ARBA00023004"/>
    </source>
</evidence>
<dbReference type="GO" id="GO:0046872">
    <property type="term" value="F:metal ion binding"/>
    <property type="evidence" value="ECO:0007669"/>
    <property type="project" value="UniProtKB-KW"/>
</dbReference>
<name>A0A1H9PB28_9BACI</name>
<evidence type="ECO:0000313" key="5">
    <source>
        <dbReference type="EMBL" id="SER45386.1"/>
    </source>
</evidence>
<dbReference type="Gene3D" id="3.30.70.20">
    <property type="match status" value="1"/>
</dbReference>
<proteinExistence type="predicted"/>
<reference evidence="6" key="1">
    <citation type="submission" date="2016-10" db="EMBL/GenBank/DDBJ databases">
        <authorList>
            <person name="Varghese N."/>
            <person name="Submissions S."/>
        </authorList>
    </citation>
    <scope>NUCLEOTIDE SEQUENCE [LARGE SCALE GENOMIC DNA]</scope>
    <source>
        <strain evidence="6">S9</strain>
    </source>
</reference>
<accession>A0A1H9PB28</accession>
<dbReference type="InterPro" id="IPR017896">
    <property type="entry name" value="4Fe4S_Fe-S-bd"/>
</dbReference>
<dbReference type="PANTHER" id="PTHR43122">
    <property type="entry name" value="FERREDOXIN SUBUNIT OF PYRUVATE:FLAVODOXIN OXIDOREDUCTASE-RELATED"/>
    <property type="match status" value="1"/>
</dbReference>
<keyword evidence="1" id="KW-0479">Metal-binding</keyword>
<dbReference type="EMBL" id="FOGT01000001">
    <property type="protein sequence ID" value="SER45386.1"/>
    <property type="molecule type" value="Genomic_DNA"/>
</dbReference>
<keyword evidence="3" id="KW-0411">Iron-sulfur</keyword>
<dbReference type="STRING" id="1601833.SAMN05518684_101226"/>
<dbReference type="GO" id="GO:0051536">
    <property type="term" value="F:iron-sulfur cluster binding"/>
    <property type="evidence" value="ECO:0007669"/>
    <property type="project" value="UniProtKB-KW"/>
</dbReference>
<dbReference type="SUPFAM" id="SSF54862">
    <property type="entry name" value="4Fe-4S ferredoxins"/>
    <property type="match status" value="1"/>
</dbReference>
<dbReference type="InterPro" id="IPR017900">
    <property type="entry name" value="4Fe4S_Fe_S_CS"/>
</dbReference>
<feature type="domain" description="4Fe-4S ferredoxin-type" evidence="4">
    <location>
        <begin position="1"/>
        <end position="30"/>
    </location>
</feature>
<dbReference type="Proteomes" id="UP000198571">
    <property type="component" value="Unassembled WGS sequence"/>
</dbReference>
<dbReference type="OrthoDB" id="9804603at2"/>
<evidence type="ECO:0000256" key="3">
    <source>
        <dbReference type="ARBA" id="ARBA00023014"/>
    </source>
</evidence>
<gene>
    <name evidence="5" type="ORF">SAMN05518684_101226</name>
</gene>
<dbReference type="AlphaFoldDB" id="A0A1H9PB28"/>
<evidence type="ECO:0000256" key="1">
    <source>
        <dbReference type="ARBA" id="ARBA00022723"/>
    </source>
</evidence>
<protein>
    <submittedName>
        <fullName evidence="5">2-oxoglutarate ferredoxin oxidoreductase subunit delta</fullName>
    </submittedName>
</protein>
<dbReference type="PANTHER" id="PTHR43122:SF2">
    <property type="entry name" value="FERREDOXIN SUBUNIT OF PYRUVATE:FLAVODOXIN OXIDOREDUCTASE"/>
    <property type="match status" value="1"/>
</dbReference>